<feature type="region of interest" description="Disordered" evidence="8">
    <location>
        <begin position="182"/>
        <end position="205"/>
    </location>
</feature>
<comment type="caution">
    <text evidence="10">The sequence shown here is derived from an EMBL/GenBank/DDBJ whole genome shotgun (WGS) entry which is preliminary data.</text>
</comment>
<feature type="compositionally biased region" description="Basic and acidic residues" evidence="8">
    <location>
        <begin position="19"/>
        <end position="29"/>
    </location>
</feature>
<keyword evidence="7 9" id="KW-0472">Membrane</keyword>
<dbReference type="PANTHER" id="PTHR21716:SF53">
    <property type="entry name" value="PERMEASE PERM-RELATED"/>
    <property type="match status" value="1"/>
</dbReference>
<evidence type="ECO:0000256" key="7">
    <source>
        <dbReference type="ARBA" id="ARBA00023136"/>
    </source>
</evidence>
<dbReference type="InterPro" id="IPR002549">
    <property type="entry name" value="AI-2E-like"/>
</dbReference>
<dbReference type="RefSeq" id="WP_347287211.1">
    <property type="nucleotide sequence ID" value="NZ_JAUZQE010000023.1"/>
</dbReference>
<feature type="transmembrane region" description="Helical" evidence="9">
    <location>
        <begin position="217"/>
        <end position="243"/>
    </location>
</feature>
<evidence type="ECO:0000256" key="4">
    <source>
        <dbReference type="ARBA" id="ARBA00022475"/>
    </source>
</evidence>
<feature type="region of interest" description="Disordered" evidence="8">
    <location>
        <begin position="1"/>
        <end position="47"/>
    </location>
</feature>
<gene>
    <name evidence="10" type="ORF">Q8947_10380</name>
</gene>
<evidence type="ECO:0000313" key="10">
    <source>
        <dbReference type="EMBL" id="MDR4126385.1"/>
    </source>
</evidence>
<name>A0ABU1D7K5_9BURK</name>
<comment type="similarity">
    <text evidence="2">Belongs to the autoinducer-2 exporter (AI-2E) (TC 2.A.86) family.</text>
</comment>
<keyword evidence="4" id="KW-1003">Cell membrane</keyword>
<feature type="transmembrane region" description="Helical" evidence="9">
    <location>
        <begin position="115"/>
        <end position="134"/>
    </location>
</feature>
<comment type="subcellular location">
    <subcellularLocation>
        <location evidence="1">Cell membrane</location>
        <topology evidence="1">Multi-pass membrane protein</topology>
    </subcellularLocation>
</comment>
<evidence type="ECO:0000256" key="2">
    <source>
        <dbReference type="ARBA" id="ARBA00009773"/>
    </source>
</evidence>
<feature type="transmembrane region" description="Helical" evidence="9">
    <location>
        <begin position="58"/>
        <end position="77"/>
    </location>
</feature>
<dbReference type="Proteomes" id="UP001232156">
    <property type="component" value="Unassembled WGS sequence"/>
</dbReference>
<feature type="transmembrane region" description="Helical" evidence="9">
    <location>
        <begin position="311"/>
        <end position="339"/>
    </location>
</feature>
<evidence type="ECO:0000256" key="6">
    <source>
        <dbReference type="ARBA" id="ARBA00022989"/>
    </source>
</evidence>
<evidence type="ECO:0000256" key="3">
    <source>
        <dbReference type="ARBA" id="ARBA00022448"/>
    </source>
</evidence>
<feature type="compositionally biased region" description="Polar residues" evidence="8">
    <location>
        <begin position="1"/>
        <end position="10"/>
    </location>
</feature>
<feature type="transmembrane region" description="Helical" evidence="9">
    <location>
        <begin position="381"/>
        <end position="407"/>
    </location>
</feature>
<dbReference type="PANTHER" id="PTHR21716">
    <property type="entry name" value="TRANSMEMBRANE PROTEIN"/>
    <property type="match status" value="1"/>
</dbReference>
<sequence>MSPRPAQQWQGPAVPLEAGHTHEVSRDAELGPEPPSPGHASDENASTPVLPAAPVPSAAPSAWAVRIIAFVALFYFLQWAADFLIPVLFGILISYTLSPIVVWMERVYVPRVVGAGLITLALIGCAGLLTNTLYHEARSIIDELPVATWKVRAALARLDNGEAGMYEKLHAAAESLKQALPAPGAGADAPPPEEPGAVAATPAPPPAAPPAFDLSEWLLAGSMTAAAVAGQLAVTLFIVFFGLASGNTFKRKLVKLAGPSLSQKKITVQILDNINASIQKYMFMLLVTNVALGLASWGAFVAVGLDNPGAWAIAAGVLHLIPYLGPLVTAAGTGVAAFLQFESFTMMAVVIVINIVIAAVVGMLVATWMTGRIAKMNAMAVFVALLFGGWLWGIWGMLICVPIVVVVKVVAEHIEDLQPVAELLGE</sequence>
<evidence type="ECO:0000313" key="11">
    <source>
        <dbReference type="Proteomes" id="UP001232156"/>
    </source>
</evidence>
<protein>
    <submittedName>
        <fullName evidence="10">AI-2E family transporter</fullName>
    </submittedName>
</protein>
<keyword evidence="6 9" id="KW-1133">Transmembrane helix</keyword>
<keyword evidence="3" id="KW-0813">Transport</keyword>
<evidence type="ECO:0000256" key="8">
    <source>
        <dbReference type="SAM" id="MobiDB-lite"/>
    </source>
</evidence>
<evidence type="ECO:0000256" key="5">
    <source>
        <dbReference type="ARBA" id="ARBA00022692"/>
    </source>
</evidence>
<reference evidence="10 11" key="1">
    <citation type="submission" date="2023-08" db="EMBL/GenBank/DDBJ databases">
        <title>Alcaligenaceae gen. nov., a novel taxon isolated from the sludge of Yixing Pesticide Factory.</title>
        <authorList>
            <person name="Ruan L."/>
        </authorList>
    </citation>
    <scope>NUCLEOTIDE SEQUENCE [LARGE SCALE GENOMIC DNA]</scope>
    <source>
        <strain evidence="10 11">LG-2</strain>
    </source>
</reference>
<proteinExistence type="inferred from homology"/>
<feature type="transmembrane region" description="Helical" evidence="9">
    <location>
        <begin position="83"/>
        <end position="103"/>
    </location>
</feature>
<keyword evidence="11" id="KW-1185">Reference proteome</keyword>
<keyword evidence="5 9" id="KW-0812">Transmembrane</keyword>
<dbReference type="Pfam" id="PF01594">
    <property type="entry name" value="AI-2E_transport"/>
    <property type="match status" value="2"/>
</dbReference>
<evidence type="ECO:0000256" key="9">
    <source>
        <dbReference type="SAM" id="Phobius"/>
    </source>
</evidence>
<feature type="transmembrane region" description="Helical" evidence="9">
    <location>
        <begin position="281"/>
        <end position="305"/>
    </location>
</feature>
<organism evidence="10 11">
    <name type="scientific">Yanghanlia caeni</name>
    <dbReference type="NCBI Taxonomy" id="3064283"/>
    <lineage>
        <taxon>Bacteria</taxon>
        <taxon>Pseudomonadati</taxon>
        <taxon>Pseudomonadota</taxon>
        <taxon>Betaproteobacteria</taxon>
        <taxon>Burkholderiales</taxon>
        <taxon>Alcaligenaceae</taxon>
        <taxon>Yanghanlia</taxon>
    </lineage>
</organism>
<feature type="transmembrane region" description="Helical" evidence="9">
    <location>
        <begin position="346"/>
        <end position="369"/>
    </location>
</feature>
<dbReference type="EMBL" id="JAUZQE010000023">
    <property type="protein sequence ID" value="MDR4126385.1"/>
    <property type="molecule type" value="Genomic_DNA"/>
</dbReference>
<evidence type="ECO:0000256" key="1">
    <source>
        <dbReference type="ARBA" id="ARBA00004651"/>
    </source>
</evidence>
<accession>A0ABU1D7K5</accession>